<evidence type="ECO:0000313" key="2">
    <source>
        <dbReference type="Proteomes" id="UP000824140"/>
    </source>
</evidence>
<reference evidence="1" key="2">
    <citation type="journal article" date="2021" name="PeerJ">
        <title>Extensive microbial diversity within the chicken gut microbiome revealed by metagenomics and culture.</title>
        <authorList>
            <person name="Gilroy R."/>
            <person name="Ravi A."/>
            <person name="Getino M."/>
            <person name="Pursley I."/>
            <person name="Horton D.L."/>
            <person name="Alikhan N.F."/>
            <person name="Baker D."/>
            <person name="Gharbi K."/>
            <person name="Hall N."/>
            <person name="Watson M."/>
            <person name="Adriaenssens E.M."/>
            <person name="Foster-Nyarko E."/>
            <person name="Jarju S."/>
            <person name="Secka A."/>
            <person name="Antonio M."/>
            <person name="Oren A."/>
            <person name="Chaudhuri R.R."/>
            <person name="La Ragione R."/>
            <person name="Hildebrand F."/>
            <person name="Pallen M.J."/>
        </authorList>
    </citation>
    <scope>NUCLEOTIDE SEQUENCE</scope>
    <source>
        <strain evidence="1">13766</strain>
    </source>
</reference>
<name>A0A9D1G347_9FIRM</name>
<dbReference type="AlphaFoldDB" id="A0A9D1G347"/>
<organism evidence="1 2">
    <name type="scientific">Candidatus Alectryocaccomicrobium excrementavium</name>
    <dbReference type="NCBI Taxonomy" id="2840668"/>
    <lineage>
        <taxon>Bacteria</taxon>
        <taxon>Bacillati</taxon>
        <taxon>Bacillota</taxon>
        <taxon>Clostridia</taxon>
        <taxon>Candidatus Alectryocaccomicrobium</taxon>
    </lineage>
</organism>
<gene>
    <name evidence="1" type="ORF">IAA84_11380</name>
</gene>
<sequence length="268" mass="29004">MPPETLAYLCEFSYIDLPRALVRRLGRGPFPLREACAAAREDPPCGALSDFAQNALDALAQSHLMVLHYINRNASTGFAAYAFLDPEGSVTLALRGSESGPCAPSLVDWTDNFAAPFGTSVQYQDIYRLVNRFPTGALTITGHSKGGHNALYALAVAKNPQARAIAFNGQGFRRDQLDRAQKARLHAAAVNYVTRDDIVGSLLYHPERREFCAARPEENAHALSAFLFQADGYPVPAERSCTSRAIEAASRIALYGLRSLQSSGTIGG</sequence>
<dbReference type="SUPFAM" id="SSF53474">
    <property type="entry name" value="alpha/beta-Hydrolases"/>
    <property type="match status" value="1"/>
</dbReference>
<proteinExistence type="predicted"/>
<dbReference type="Pfam" id="PF11187">
    <property type="entry name" value="Mbeg1-like"/>
    <property type="match status" value="1"/>
</dbReference>
<reference evidence="1" key="1">
    <citation type="submission" date="2020-10" db="EMBL/GenBank/DDBJ databases">
        <authorList>
            <person name="Gilroy R."/>
        </authorList>
    </citation>
    <scope>NUCLEOTIDE SEQUENCE</scope>
    <source>
        <strain evidence="1">13766</strain>
    </source>
</reference>
<dbReference type="InterPro" id="IPR024499">
    <property type="entry name" value="Mbeg1-like"/>
</dbReference>
<dbReference type="EMBL" id="DVJN01000217">
    <property type="protein sequence ID" value="HIS93605.1"/>
    <property type="molecule type" value="Genomic_DNA"/>
</dbReference>
<protein>
    <submittedName>
        <fullName evidence="1">DUF2974 domain-containing protein</fullName>
    </submittedName>
</protein>
<accession>A0A9D1G347</accession>
<dbReference type="Proteomes" id="UP000824140">
    <property type="component" value="Unassembled WGS sequence"/>
</dbReference>
<dbReference type="Gene3D" id="3.40.50.1820">
    <property type="entry name" value="alpha/beta hydrolase"/>
    <property type="match status" value="1"/>
</dbReference>
<dbReference type="InterPro" id="IPR029058">
    <property type="entry name" value="AB_hydrolase_fold"/>
</dbReference>
<evidence type="ECO:0000313" key="1">
    <source>
        <dbReference type="EMBL" id="HIS93605.1"/>
    </source>
</evidence>
<comment type="caution">
    <text evidence="1">The sequence shown here is derived from an EMBL/GenBank/DDBJ whole genome shotgun (WGS) entry which is preliminary data.</text>
</comment>